<dbReference type="GeneID" id="28662561"/>
<dbReference type="Gene3D" id="3.40.1390.30">
    <property type="entry name" value="NIF3 (NGG1p interacting factor 3)-like"/>
    <property type="match status" value="2"/>
</dbReference>
<dbReference type="PANTHER" id="PTHR13799">
    <property type="entry name" value="NGG1 INTERACTING FACTOR 3"/>
    <property type="match status" value="1"/>
</dbReference>
<dbReference type="GO" id="GO:0005737">
    <property type="term" value="C:cytoplasm"/>
    <property type="evidence" value="ECO:0007669"/>
    <property type="project" value="TreeGrafter"/>
</dbReference>
<evidence type="ECO:0000256" key="2">
    <source>
        <dbReference type="ARBA" id="ARBA00011643"/>
    </source>
</evidence>
<protein>
    <recommendedName>
        <fullName evidence="3">GTP cyclohydrolase 1 type 2 homolog</fullName>
    </recommendedName>
</protein>
<dbReference type="AlphaFoldDB" id="A0A0M5ME97"/>
<dbReference type="InterPro" id="IPR036069">
    <property type="entry name" value="DUF34/NIF3_sf"/>
</dbReference>
<evidence type="ECO:0000256" key="1">
    <source>
        <dbReference type="ARBA" id="ARBA00006964"/>
    </source>
</evidence>
<comment type="subunit">
    <text evidence="2">Homohexamer.</text>
</comment>
<dbReference type="Proteomes" id="UP000066049">
    <property type="component" value="Chromosome"/>
</dbReference>
<proteinExistence type="inferred from homology"/>
<sequence>MKIAEIYKILDEICPFASQESWDNSGLQVGSFDSEFERIYLSLDLDSKLLQSVLPNSLIITHHPLIFKGLKSLDYSLYPSSLIREMMIKDISLISLHTNADLAFLNEKFVTQVLGLEISSKEGFLIYADVKMKFSELCEFVKEKLGLENLRVVHAKDEIFKICICTGSGADLIQEVKADTFLTGDLKYHQALYAKENGLNLIDINHYESERYFGDFLAKYLQNLKIEVIIRNSKNPFTYC</sequence>
<dbReference type="InterPro" id="IPR002678">
    <property type="entry name" value="DUF34/NIF3"/>
</dbReference>
<feature type="binding site" evidence="5">
    <location>
        <position position="63"/>
    </location>
    <ligand>
        <name>a divalent metal cation</name>
        <dbReference type="ChEBI" id="CHEBI:60240"/>
        <label>1</label>
    </ligand>
</feature>
<feature type="binding site" evidence="5">
    <location>
        <position position="206"/>
    </location>
    <ligand>
        <name>a divalent metal cation</name>
        <dbReference type="ChEBI" id="CHEBI:60240"/>
        <label>1</label>
    </ligand>
</feature>
<feature type="binding site" evidence="5">
    <location>
        <position position="101"/>
    </location>
    <ligand>
        <name>a divalent metal cation</name>
        <dbReference type="ChEBI" id="CHEBI:60240"/>
        <label>1</label>
    </ligand>
</feature>
<dbReference type="RefSeq" id="WP_054196577.1">
    <property type="nucleotide sequence ID" value="NZ_CABMKQ010000060.1"/>
</dbReference>
<evidence type="ECO:0000256" key="3">
    <source>
        <dbReference type="ARBA" id="ARBA00022112"/>
    </source>
</evidence>
<reference evidence="7" key="1">
    <citation type="submission" date="2015-08" db="EMBL/GenBank/DDBJ databases">
        <title>Comparative genomics of the Campylobacter concisus group.</title>
        <authorList>
            <person name="Miller W.G."/>
            <person name="Yee E."/>
            <person name="Chapman M.H."/>
            <person name="Huynh S."/>
            <person name="Bono J.L."/>
            <person name="On S.L.W."/>
            <person name="St Leger J."/>
            <person name="Foster G."/>
            <person name="Parker C.T."/>
        </authorList>
    </citation>
    <scope>NUCLEOTIDE SEQUENCE [LARGE SCALE GENOMIC DNA]</scope>
    <source>
        <strain evidence="7">ATCC 33237</strain>
    </source>
</reference>
<evidence type="ECO:0000313" key="6">
    <source>
        <dbReference type="EMBL" id="ALF47567.1"/>
    </source>
</evidence>
<dbReference type="Pfam" id="PF01784">
    <property type="entry name" value="DUF34_NIF3"/>
    <property type="match status" value="1"/>
</dbReference>
<feature type="binding site" evidence="5">
    <location>
        <position position="62"/>
    </location>
    <ligand>
        <name>a divalent metal cation</name>
        <dbReference type="ChEBI" id="CHEBI:60240"/>
        <label>1</label>
    </ligand>
</feature>
<feature type="binding site" evidence="5">
    <location>
        <position position="210"/>
    </location>
    <ligand>
        <name>a divalent metal cation</name>
        <dbReference type="ChEBI" id="CHEBI:60240"/>
        <label>1</label>
    </ligand>
</feature>
<dbReference type="EMBL" id="CP012541">
    <property type="protein sequence ID" value="ALF47567.1"/>
    <property type="molecule type" value="Genomic_DNA"/>
</dbReference>
<dbReference type="SUPFAM" id="SSF102705">
    <property type="entry name" value="NIF3 (NGG1p interacting factor 3)-like"/>
    <property type="match status" value="1"/>
</dbReference>
<keyword evidence="4 5" id="KW-0479">Metal-binding</keyword>
<dbReference type="GO" id="GO:0046872">
    <property type="term" value="F:metal ion binding"/>
    <property type="evidence" value="ECO:0007669"/>
    <property type="project" value="UniProtKB-KW"/>
</dbReference>
<organism evidence="6 7">
    <name type="scientific">Campylobacter concisus</name>
    <dbReference type="NCBI Taxonomy" id="199"/>
    <lineage>
        <taxon>Bacteria</taxon>
        <taxon>Pseudomonadati</taxon>
        <taxon>Campylobacterota</taxon>
        <taxon>Epsilonproteobacteria</taxon>
        <taxon>Campylobacterales</taxon>
        <taxon>Campylobacteraceae</taxon>
        <taxon>Campylobacter</taxon>
    </lineage>
</organism>
<gene>
    <name evidence="6" type="ORF">CCON33237_0885</name>
</gene>
<comment type="similarity">
    <text evidence="1">Belongs to the GTP cyclohydrolase I type 2/NIF3 family.</text>
</comment>
<evidence type="ECO:0000256" key="4">
    <source>
        <dbReference type="ARBA" id="ARBA00022723"/>
    </source>
</evidence>
<dbReference type="NCBIfam" id="TIGR00486">
    <property type="entry name" value="YbgI_SA1388"/>
    <property type="match status" value="1"/>
</dbReference>
<evidence type="ECO:0000313" key="7">
    <source>
        <dbReference type="Proteomes" id="UP000066049"/>
    </source>
</evidence>
<accession>A0A0M5ME97</accession>
<evidence type="ECO:0000256" key="5">
    <source>
        <dbReference type="PIRSR" id="PIRSR602678-1"/>
    </source>
</evidence>
<dbReference type="FunFam" id="3.40.1390.30:FF:000001">
    <property type="entry name" value="GTP cyclohydrolase 1 type 2"/>
    <property type="match status" value="1"/>
</dbReference>
<name>A0A0M5ME97_9BACT</name>
<dbReference type="KEGG" id="ccoc:CCON33237_0885"/>
<dbReference type="PATRIC" id="fig|199.248.peg.919"/>
<dbReference type="PANTHER" id="PTHR13799:SF14">
    <property type="entry name" value="GTP CYCLOHYDROLASE 1 TYPE 2 HOMOLOG"/>
    <property type="match status" value="1"/>
</dbReference>